<dbReference type="PANTHER" id="PTHR31609">
    <property type="entry name" value="YDJC DEACETYLASE FAMILY MEMBER"/>
    <property type="match status" value="1"/>
</dbReference>
<comment type="cofactor">
    <cofactor evidence="1">
        <name>Mg(2+)</name>
        <dbReference type="ChEBI" id="CHEBI:18420"/>
    </cofactor>
</comment>
<evidence type="ECO:0000313" key="7">
    <source>
        <dbReference type="Proteomes" id="UP001499967"/>
    </source>
</evidence>
<dbReference type="SUPFAM" id="SSF88713">
    <property type="entry name" value="Glycoside hydrolase/deacetylase"/>
    <property type="match status" value="1"/>
</dbReference>
<dbReference type="Gene3D" id="3.20.20.370">
    <property type="entry name" value="Glycoside hydrolase/deacetylase"/>
    <property type="match status" value="1"/>
</dbReference>
<keyword evidence="5" id="KW-0119">Carbohydrate metabolism</keyword>
<reference evidence="6 7" key="1">
    <citation type="journal article" date="2019" name="Int. J. Syst. Evol. Microbiol.">
        <title>The Global Catalogue of Microorganisms (GCM) 10K type strain sequencing project: providing services to taxonomists for standard genome sequencing and annotation.</title>
        <authorList>
            <consortium name="The Broad Institute Genomics Platform"/>
            <consortium name="The Broad Institute Genome Sequencing Center for Infectious Disease"/>
            <person name="Wu L."/>
            <person name="Ma J."/>
        </authorList>
    </citation>
    <scope>NUCLEOTIDE SEQUENCE [LARGE SCALE GENOMIC DNA]</scope>
    <source>
        <strain evidence="6 7">JCM 11117</strain>
    </source>
</reference>
<keyword evidence="2" id="KW-0479">Metal-binding</keyword>
<sequence length="260" mass="27661">MPHRTPPTQLAVVNADDFGMNDAVNAGIVEAFRRGLVSSASLMATMPGFGAAVEMAHEAGLTDRLGVHLNLTEGATLTTPLRSCPRFCAPDGTFVWRHRGIWALDGTEAHAIAVEWRAQIAALLAQGVRPSHVDSHHHVHTAWPLGTIALTLAREHSIPAVRLTRNCGPAPAAVVRLYKAAYNARLRRAGVAAVSRFGSALDVRSAVGATNGPVEVMTHPQLDAAGELIDRPLGRLDETLGAVLGRITMVSHRELASNRA</sequence>
<evidence type="ECO:0008006" key="8">
    <source>
        <dbReference type="Google" id="ProtNLM"/>
    </source>
</evidence>
<proteinExistence type="predicted"/>
<evidence type="ECO:0000256" key="4">
    <source>
        <dbReference type="ARBA" id="ARBA00022842"/>
    </source>
</evidence>
<dbReference type="InterPro" id="IPR006879">
    <property type="entry name" value="YdjC-like"/>
</dbReference>
<organism evidence="6 7">
    <name type="scientific">Pseudonocardia zijingensis</name>
    <dbReference type="NCBI Taxonomy" id="153376"/>
    <lineage>
        <taxon>Bacteria</taxon>
        <taxon>Bacillati</taxon>
        <taxon>Actinomycetota</taxon>
        <taxon>Actinomycetes</taxon>
        <taxon>Pseudonocardiales</taxon>
        <taxon>Pseudonocardiaceae</taxon>
        <taxon>Pseudonocardia</taxon>
    </lineage>
</organism>
<dbReference type="InterPro" id="IPR011330">
    <property type="entry name" value="Glyco_hydro/deAcase_b/a-brl"/>
</dbReference>
<comment type="caution">
    <text evidence="6">The sequence shown here is derived from an EMBL/GenBank/DDBJ whole genome shotgun (WGS) entry which is preliminary data.</text>
</comment>
<evidence type="ECO:0000256" key="2">
    <source>
        <dbReference type="ARBA" id="ARBA00022723"/>
    </source>
</evidence>
<keyword evidence="7" id="KW-1185">Reference proteome</keyword>
<keyword evidence="4" id="KW-0460">Magnesium</keyword>
<evidence type="ECO:0000256" key="5">
    <source>
        <dbReference type="ARBA" id="ARBA00023277"/>
    </source>
</evidence>
<accession>A0ABN1NIN3</accession>
<gene>
    <name evidence="6" type="ORF">GCM10009559_79120</name>
</gene>
<protein>
    <recommendedName>
        <fullName evidence="8">ChbG/HpnK family deacetylase</fullName>
    </recommendedName>
</protein>
<keyword evidence="3" id="KW-0378">Hydrolase</keyword>
<dbReference type="Proteomes" id="UP001499967">
    <property type="component" value="Unassembled WGS sequence"/>
</dbReference>
<dbReference type="RefSeq" id="WP_343947030.1">
    <property type="nucleotide sequence ID" value="NZ_BAAAHP010000340.1"/>
</dbReference>
<dbReference type="PANTHER" id="PTHR31609:SF1">
    <property type="entry name" value="CARBOHYDRATE DEACETYLASE"/>
    <property type="match status" value="1"/>
</dbReference>
<evidence type="ECO:0000256" key="1">
    <source>
        <dbReference type="ARBA" id="ARBA00001946"/>
    </source>
</evidence>
<name>A0ABN1NIN3_9PSEU</name>
<evidence type="ECO:0000256" key="3">
    <source>
        <dbReference type="ARBA" id="ARBA00022801"/>
    </source>
</evidence>
<dbReference type="EMBL" id="BAAAHP010000340">
    <property type="protein sequence ID" value="GAA0909286.1"/>
    <property type="molecule type" value="Genomic_DNA"/>
</dbReference>
<evidence type="ECO:0000313" key="6">
    <source>
        <dbReference type="EMBL" id="GAA0909286.1"/>
    </source>
</evidence>
<dbReference type="Pfam" id="PF04794">
    <property type="entry name" value="YdjC"/>
    <property type="match status" value="1"/>
</dbReference>